<dbReference type="AlphaFoldDB" id="A0A1B6FUY6"/>
<evidence type="ECO:0000259" key="1">
    <source>
        <dbReference type="Pfam" id="PF13843"/>
    </source>
</evidence>
<dbReference type="EMBL" id="GECZ01015757">
    <property type="protein sequence ID" value="JAS54012.1"/>
    <property type="molecule type" value="Transcribed_RNA"/>
</dbReference>
<dbReference type="Pfam" id="PF13843">
    <property type="entry name" value="DDE_Tnp_1_7"/>
    <property type="match status" value="1"/>
</dbReference>
<proteinExistence type="predicted"/>
<name>A0A1B6FUY6_9HEMI</name>
<reference evidence="2" key="1">
    <citation type="submission" date="2015-11" db="EMBL/GenBank/DDBJ databases">
        <title>De novo transcriptome assembly of four potential Pierce s Disease insect vectors from Arizona vineyards.</title>
        <authorList>
            <person name="Tassone E.E."/>
        </authorList>
    </citation>
    <scope>NUCLEOTIDE SEQUENCE</scope>
</reference>
<dbReference type="InterPro" id="IPR029526">
    <property type="entry name" value="PGBD"/>
</dbReference>
<gene>
    <name evidence="2" type="ORF">g.38390</name>
</gene>
<accession>A0A1B6FUY6</accession>
<organism evidence="2">
    <name type="scientific">Cuerna arida</name>
    <dbReference type="NCBI Taxonomy" id="1464854"/>
    <lineage>
        <taxon>Eukaryota</taxon>
        <taxon>Metazoa</taxon>
        <taxon>Ecdysozoa</taxon>
        <taxon>Arthropoda</taxon>
        <taxon>Hexapoda</taxon>
        <taxon>Insecta</taxon>
        <taxon>Pterygota</taxon>
        <taxon>Neoptera</taxon>
        <taxon>Paraneoptera</taxon>
        <taxon>Hemiptera</taxon>
        <taxon>Auchenorrhyncha</taxon>
        <taxon>Membracoidea</taxon>
        <taxon>Cicadellidae</taxon>
        <taxon>Cicadellinae</taxon>
        <taxon>Proconiini</taxon>
        <taxon>Cuerna</taxon>
    </lineage>
</organism>
<feature type="domain" description="PiggyBac transposable element-derived protein" evidence="1">
    <location>
        <begin position="5"/>
        <end position="162"/>
    </location>
</feature>
<evidence type="ECO:0000313" key="2">
    <source>
        <dbReference type="EMBL" id="JAS54012.1"/>
    </source>
</evidence>
<dbReference type="PANTHER" id="PTHR46599">
    <property type="entry name" value="PIGGYBAC TRANSPOSABLE ELEMENT-DERIVED PROTEIN 4"/>
    <property type="match status" value="1"/>
</dbReference>
<protein>
    <recommendedName>
        <fullName evidence="1">PiggyBac transposable element-derived protein domain-containing protein</fullName>
    </recommendedName>
</protein>
<dbReference type="PANTHER" id="PTHR46599:SF3">
    <property type="entry name" value="PIGGYBAC TRANSPOSABLE ELEMENT-DERIVED PROTEIN 4"/>
    <property type="match status" value="1"/>
</dbReference>
<sequence length="270" mass="31349">MNISEQIILEMSSHLLNEGRIIFMDNWYSSPLLYQRLLEQKTFAVGTVRCNRKNFPKEVATQKLSKGELTFMSCNNVLCLKWQDRKTVSMLSTVHSTPDYVEVTSQRGKKRLKPIVVHDYNQSMCGVDKEDEKLSSFPVMRRYSKGYKKLFFYLMDVTAYNASIVHNIKTGKKQTMSEFRVNLAEQIIQNITIPEVGAVGRPSTAGDTPTRLQAKHWGHFIVKIPRTTKERNARRCKVCTANNKRSETVWWCKKCEVPLHIENCFEQYHT</sequence>